<dbReference type="InterPro" id="IPR017972">
    <property type="entry name" value="Cyt_P450_CS"/>
</dbReference>
<dbReference type="GeneID" id="43595063"/>
<evidence type="ECO:0000256" key="11">
    <source>
        <dbReference type="ARBA" id="ARBA00023136"/>
    </source>
</evidence>
<evidence type="ECO:0000256" key="3">
    <source>
        <dbReference type="ARBA" id="ARBA00010617"/>
    </source>
</evidence>
<evidence type="ECO:0008006" key="17">
    <source>
        <dbReference type="Google" id="ProtNLM"/>
    </source>
</evidence>
<dbReference type="GO" id="GO:0016705">
    <property type="term" value="F:oxidoreductase activity, acting on paired donors, with incorporation or reduction of molecular oxygen"/>
    <property type="evidence" value="ECO:0007669"/>
    <property type="project" value="InterPro"/>
</dbReference>
<evidence type="ECO:0000256" key="14">
    <source>
        <dbReference type="SAM" id="Phobius"/>
    </source>
</evidence>
<dbReference type="EMBL" id="NPIC01000001">
    <property type="protein sequence ID" value="RDL42235.1"/>
    <property type="molecule type" value="Genomic_DNA"/>
</dbReference>
<dbReference type="GO" id="GO:0004497">
    <property type="term" value="F:monooxygenase activity"/>
    <property type="evidence" value="ECO:0007669"/>
    <property type="project" value="UniProtKB-KW"/>
</dbReference>
<keyword evidence="4 12" id="KW-0349">Heme</keyword>
<evidence type="ECO:0000256" key="12">
    <source>
        <dbReference type="PIRSR" id="PIRSR602401-1"/>
    </source>
</evidence>
<dbReference type="PRINTS" id="PR00463">
    <property type="entry name" value="EP450I"/>
</dbReference>
<evidence type="ECO:0000256" key="9">
    <source>
        <dbReference type="ARBA" id="ARBA00023004"/>
    </source>
</evidence>
<evidence type="ECO:0000256" key="6">
    <source>
        <dbReference type="ARBA" id="ARBA00022723"/>
    </source>
</evidence>
<keyword evidence="11 14" id="KW-0472">Membrane</keyword>
<dbReference type="PANTHER" id="PTHR24305:SF157">
    <property type="entry name" value="N-ACETYLTRYPTOPHAN 6-HYDROXYLASE IVOC-RELATED"/>
    <property type="match status" value="1"/>
</dbReference>
<evidence type="ECO:0000313" key="15">
    <source>
        <dbReference type="EMBL" id="RDL42235.1"/>
    </source>
</evidence>
<comment type="caution">
    <text evidence="15">The sequence shown here is derived from an EMBL/GenBank/DDBJ whole genome shotgun (WGS) entry which is preliminary data.</text>
</comment>
<dbReference type="Gene3D" id="1.10.630.10">
    <property type="entry name" value="Cytochrome P450"/>
    <property type="match status" value="1"/>
</dbReference>
<keyword evidence="5 14" id="KW-0812">Transmembrane</keyword>
<dbReference type="InterPro" id="IPR050121">
    <property type="entry name" value="Cytochrome_P450_monoxygenase"/>
</dbReference>
<evidence type="ECO:0000256" key="4">
    <source>
        <dbReference type="ARBA" id="ARBA00022617"/>
    </source>
</evidence>
<keyword evidence="7 14" id="KW-1133">Transmembrane helix</keyword>
<dbReference type="Proteomes" id="UP000254866">
    <property type="component" value="Unassembled WGS sequence"/>
</dbReference>
<sequence length="520" mass="59280">MGLIQVVRDELPSYWNLTILSTLAIAIAGIYVSSLAVYRLYFSPIANIPGPKLAAVTQWFETYYELVSGGGGNFTREIKKMHEKYGPIVRINPTEVHIDDVEYYETLYAPSMPYSKLQMFENRFNMPRATFATASHDLHKPRRAALAPFFSTRRIQGHGRLMQELVDRICGRLTEEYQGKGKALILNDVYGCLSGDVITNLAFARSYDLLSTEHWESPFTIAVNNLIRDSHTMTHFSWIIPFMNLFPDKLIMAISDNARPIVQFRQEMEQQIRDILAGKNEDAKLASYDTVFAELLNSKLPPHELTQDRLQNEAVSVIGAGFETTRWALTVASYHILANPAITERLRQELIEAIPDPDNILSWADLQALPYLTACIEEALRLSYGIVQRSPRVSPEIGFQYKDIHIPPGFPVSMDNWHMHHNETVFPDSYTYKPERWLGNPKGPDGVKNLSRYMVAFGRGNRMCLGMPMAYCEIYIALASLFRRFEFQLFETGRDNVDFAQDYVTPQPKKGSLGVRVLVK</sequence>
<dbReference type="SUPFAM" id="SSF48264">
    <property type="entry name" value="Cytochrome P450"/>
    <property type="match status" value="1"/>
</dbReference>
<feature type="transmembrane region" description="Helical" evidence="14">
    <location>
        <begin position="14"/>
        <end position="38"/>
    </location>
</feature>
<accession>A0A370U393</accession>
<dbReference type="OrthoDB" id="3945418at2759"/>
<dbReference type="AlphaFoldDB" id="A0A370U393"/>
<dbReference type="PANTHER" id="PTHR24305">
    <property type="entry name" value="CYTOCHROME P450"/>
    <property type="match status" value="1"/>
</dbReference>
<dbReference type="InterPro" id="IPR001128">
    <property type="entry name" value="Cyt_P450"/>
</dbReference>
<dbReference type="RefSeq" id="XP_031874891.1">
    <property type="nucleotide sequence ID" value="XM_032010837.1"/>
</dbReference>
<evidence type="ECO:0000256" key="2">
    <source>
        <dbReference type="ARBA" id="ARBA00004167"/>
    </source>
</evidence>
<proteinExistence type="inferred from homology"/>
<evidence type="ECO:0000256" key="13">
    <source>
        <dbReference type="RuleBase" id="RU000461"/>
    </source>
</evidence>
<dbReference type="InterPro" id="IPR002401">
    <property type="entry name" value="Cyt_P450_E_grp-I"/>
</dbReference>
<name>A0A370U393_9HELO</name>
<reference evidence="15 16" key="1">
    <citation type="journal article" date="2018" name="IMA Fungus">
        <title>IMA Genome-F 9: Draft genome sequence of Annulohypoxylon stygium, Aspergillus mulundensis, Berkeleyomyces basicola (syn. Thielaviopsis basicola), Ceratocystis smalleyi, two Cercospora beticola strains, Coleophoma cylindrospora, Fusarium fracticaudum, Phialophora cf. hyalina, and Morchella septimelata.</title>
        <authorList>
            <person name="Wingfield B.D."/>
            <person name="Bills G.F."/>
            <person name="Dong Y."/>
            <person name="Huang W."/>
            <person name="Nel W.J."/>
            <person name="Swalarsk-Parry B.S."/>
            <person name="Vaghefi N."/>
            <person name="Wilken P.M."/>
            <person name="An Z."/>
            <person name="de Beer Z.W."/>
            <person name="De Vos L."/>
            <person name="Chen L."/>
            <person name="Duong T.A."/>
            <person name="Gao Y."/>
            <person name="Hammerbacher A."/>
            <person name="Kikkert J.R."/>
            <person name="Li Y."/>
            <person name="Li H."/>
            <person name="Li K."/>
            <person name="Li Q."/>
            <person name="Liu X."/>
            <person name="Ma X."/>
            <person name="Naidoo K."/>
            <person name="Pethybridge S.J."/>
            <person name="Sun J."/>
            <person name="Steenkamp E.T."/>
            <person name="van der Nest M.A."/>
            <person name="van Wyk S."/>
            <person name="Wingfield M.J."/>
            <person name="Xiong C."/>
            <person name="Yue Q."/>
            <person name="Zhang X."/>
        </authorList>
    </citation>
    <scope>NUCLEOTIDE SEQUENCE [LARGE SCALE GENOMIC DNA]</scope>
    <source>
        <strain evidence="15 16">BP 5553</strain>
    </source>
</reference>
<comment type="subcellular location">
    <subcellularLocation>
        <location evidence="2">Membrane</location>
        <topology evidence="2">Single-pass membrane protein</topology>
    </subcellularLocation>
</comment>
<evidence type="ECO:0000256" key="8">
    <source>
        <dbReference type="ARBA" id="ARBA00023002"/>
    </source>
</evidence>
<dbReference type="GO" id="GO:0005506">
    <property type="term" value="F:iron ion binding"/>
    <property type="evidence" value="ECO:0007669"/>
    <property type="project" value="InterPro"/>
</dbReference>
<dbReference type="GO" id="GO:0016020">
    <property type="term" value="C:membrane"/>
    <property type="evidence" value="ECO:0007669"/>
    <property type="project" value="UniProtKB-SubCell"/>
</dbReference>
<feature type="binding site" description="axial binding residue" evidence="12">
    <location>
        <position position="464"/>
    </location>
    <ligand>
        <name>heme</name>
        <dbReference type="ChEBI" id="CHEBI:30413"/>
    </ligand>
    <ligandPart>
        <name>Fe</name>
        <dbReference type="ChEBI" id="CHEBI:18248"/>
    </ligandPart>
</feature>
<evidence type="ECO:0000313" key="16">
    <source>
        <dbReference type="Proteomes" id="UP000254866"/>
    </source>
</evidence>
<evidence type="ECO:0000256" key="7">
    <source>
        <dbReference type="ARBA" id="ARBA00022989"/>
    </source>
</evidence>
<dbReference type="PROSITE" id="PS00086">
    <property type="entry name" value="CYTOCHROME_P450"/>
    <property type="match status" value="1"/>
</dbReference>
<keyword evidence="6 12" id="KW-0479">Metal-binding</keyword>
<evidence type="ECO:0000256" key="5">
    <source>
        <dbReference type="ARBA" id="ARBA00022692"/>
    </source>
</evidence>
<dbReference type="FunFam" id="1.10.630.10:FF:000069">
    <property type="entry name" value="Cytochrome P450, putative (Eurofung)"/>
    <property type="match status" value="1"/>
</dbReference>
<dbReference type="STRING" id="2656787.A0A370U393"/>
<keyword evidence="9 12" id="KW-0408">Iron</keyword>
<gene>
    <name evidence="15" type="ORF">BP5553_02214</name>
</gene>
<dbReference type="PRINTS" id="PR00385">
    <property type="entry name" value="P450"/>
</dbReference>
<organism evidence="15 16">
    <name type="scientific">Venustampulla echinocandica</name>
    <dbReference type="NCBI Taxonomy" id="2656787"/>
    <lineage>
        <taxon>Eukaryota</taxon>
        <taxon>Fungi</taxon>
        <taxon>Dikarya</taxon>
        <taxon>Ascomycota</taxon>
        <taxon>Pezizomycotina</taxon>
        <taxon>Leotiomycetes</taxon>
        <taxon>Helotiales</taxon>
        <taxon>Pleuroascaceae</taxon>
        <taxon>Venustampulla</taxon>
    </lineage>
</organism>
<dbReference type="Pfam" id="PF00067">
    <property type="entry name" value="p450"/>
    <property type="match status" value="1"/>
</dbReference>
<comment type="cofactor">
    <cofactor evidence="1 12">
        <name>heme</name>
        <dbReference type="ChEBI" id="CHEBI:30413"/>
    </cofactor>
</comment>
<dbReference type="GO" id="GO:0020037">
    <property type="term" value="F:heme binding"/>
    <property type="evidence" value="ECO:0007669"/>
    <property type="project" value="InterPro"/>
</dbReference>
<protein>
    <recommendedName>
        <fullName evidence="17">Cytochrome P450</fullName>
    </recommendedName>
</protein>
<comment type="similarity">
    <text evidence="3 13">Belongs to the cytochrome P450 family.</text>
</comment>
<keyword evidence="16" id="KW-1185">Reference proteome</keyword>
<evidence type="ECO:0000256" key="10">
    <source>
        <dbReference type="ARBA" id="ARBA00023033"/>
    </source>
</evidence>
<evidence type="ECO:0000256" key="1">
    <source>
        <dbReference type="ARBA" id="ARBA00001971"/>
    </source>
</evidence>
<dbReference type="InterPro" id="IPR036396">
    <property type="entry name" value="Cyt_P450_sf"/>
</dbReference>
<keyword evidence="8 13" id="KW-0560">Oxidoreductase</keyword>
<dbReference type="CDD" id="cd11062">
    <property type="entry name" value="CYP58-like"/>
    <property type="match status" value="1"/>
</dbReference>
<keyword evidence="10 13" id="KW-0503">Monooxygenase</keyword>